<evidence type="ECO:0000256" key="4">
    <source>
        <dbReference type="ARBA" id="ARBA00013204"/>
    </source>
</evidence>
<keyword evidence="6" id="KW-0210">Decarboxylase</keyword>
<protein>
    <recommendedName>
        <fullName evidence="5">Alpha-acetolactate decarboxylase</fullName>
        <ecNumber evidence="4">4.1.1.5</ecNumber>
    </recommendedName>
</protein>
<evidence type="ECO:0000256" key="6">
    <source>
        <dbReference type="ARBA" id="ARBA00022793"/>
    </source>
</evidence>
<dbReference type="PIRSF" id="PIRSF001332">
    <property type="entry name" value="Acetolac_decarb"/>
    <property type="match status" value="1"/>
</dbReference>
<dbReference type="GO" id="GO:0047605">
    <property type="term" value="F:acetolactate decarboxylase activity"/>
    <property type="evidence" value="ECO:0007669"/>
    <property type="project" value="UniProtKB-EC"/>
</dbReference>
<evidence type="ECO:0000313" key="10">
    <source>
        <dbReference type="Proteomes" id="UP001206983"/>
    </source>
</evidence>
<organism evidence="9 10">
    <name type="scientific">Methanolobus chelungpuianus</name>
    <dbReference type="NCBI Taxonomy" id="502115"/>
    <lineage>
        <taxon>Archaea</taxon>
        <taxon>Methanobacteriati</taxon>
        <taxon>Methanobacteriota</taxon>
        <taxon>Stenosarchaea group</taxon>
        <taxon>Methanomicrobia</taxon>
        <taxon>Methanosarcinales</taxon>
        <taxon>Methanosarcinaceae</taxon>
        <taxon>Methanolobus</taxon>
    </lineage>
</organism>
<evidence type="ECO:0000256" key="3">
    <source>
        <dbReference type="ARBA" id="ARBA00007106"/>
    </source>
</evidence>
<accession>A0AAE3HC12</accession>
<comment type="pathway">
    <text evidence="2">Polyol metabolism; (R,R)-butane-2,3-diol biosynthesis; (R,R)-butane-2,3-diol from pyruvate: step 2/3.</text>
</comment>
<dbReference type="AlphaFoldDB" id="A0AAE3HC12"/>
<evidence type="ECO:0000256" key="2">
    <source>
        <dbReference type="ARBA" id="ARBA00005170"/>
    </source>
</evidence>
<dbReference type="GO" id="GO:0045151">
    <property type="term" value="P:acetoin biosynthetic process"/>
    <property type="evidence" value="ECO:0007669"/>
    <property type="project" value="UniProtKB-KW"/>
</dbReference>
<keyword evidence="8" id="KW-0456">Lyase</keyword>
<dbReference type="Proteomes" id="UP001206983">
    <property type="component" value="Unassembled WGS sequence"/>
</dbReference>
<evidence type="ECO:0000256" key="1">
    <source>
        <dbReference type="ARBA" id="ARBA00001784"/>
    </source>
</evidence>
<keyword evidence="7" id="KW-0005">Acetoin biosynthesis</keyword>
<dbReference type="InterPro" id="IPR005128">
    <property type="entry name" value="Acetolactate_a_deCO2ase"/>
</dbReference>
<evidence type="ECO:0000256" key="8">
    <source>
        <dbReference type="ARBA" id="ARBA00023239"/>
    </source>
</evidence>
<evidence type="ECO:0000256" key="5">
    <source>
        <dbReference type="ARBA" id="ARBA00020164"/>
    </source>
</evidence>
<gene>
    <name evidence="9" type="ORF">PV02_09250</name>
</gene>
<sequence length="284" mass="31637">MGQSKLITIALLLMSGILLSGCLNTDDTDDSFSTADFDKGSGDTGTTLAYNSDTLYQVSTINALLEGVYDGDTSLRTLKGHGDFGIGTFNALDGEMIMLDGEIYQVKDDGIAYLSNDSMTTPFAAVTFFEGDETLLINETMSKEELEEHLENMMPNRNIMYAVKITGTFDHMKTRSVPRQEQPYPKLVEVTKNQPTFEFTSVQGTIVGFWLPAYMNGVNVPEYHLHFITDGMDAGGHILEYDISEGTVEIDRTYDFYLSLPRDESFMDADLEKDNSSELEMVEK</sequence>
<comment type="catalytic activity">
    <reaction evidence="1">
        <text>(2S)-2-acetolactate + H(+) = (R)-acetoin + CO2</text>
        <dbReference type="Rhea" id="RHEA:21580"/>
        <dbReference type="ChEBI" id="CHEBI:15378"/>
        <dbReference type="ChEBI" id="CHEBI:15686"/>
        <dbReference type="ChEBI" id="CHEBI:16526"/>
        <dbReference type="ChEBI" id="CHEBI:58476"/>
        <dbReference type="EC" id="4.1.1.5"/>
    </reaction>
</comment>
<dbReference type="NCBIfam" id="TIGR01252">
    <property type="entry name" value="acetolac_decarb"/>
    <property type="match status" value="1"/>
</dbReference>
<dbReference type="RefSeq" id="WP_256623145.1">
    <property type="nucleotide sequence ID" value="NZ_JTEO01000005.1"/>
</dbReference>
<keyword evidence="10" id="KW-1185">Reference proteome</keyword>
<dbReference type="Pfam" id="PF03306">
    <property type="entry name" value="AAL_decarboxy"/>
    <property type="match status" value="1"/>
</dbReference>
<comment type="caution">
    <text evidence="9">The sequence shown here is derived from an EMBL/GenBank/DDBJ whole genome shotgun (WGS) entry which is preliminary data.</text>
</comment>
<evidence type="ECO:0000313" key="9">
    <source>
        <dbReference type="EMBL" id="MCQ6963303.1"/>
    </source>
</evidence>
<comment type="similarity">
    <text evidence="3">Belongs to the alpha-acetolactate decarboxylase family.</text>
</comment>
<dbReference type="CDD" id="cd17299">
    <property type="entry name" value="acetolactate_decarboxylase"/>
    <property type="match status" value="1"/>
</dbReference>
<reference evidence="9 10" key="1">
    <citation type="journal article" date="2011" name="Appl. Environ. Microbiol.">
        <title>Methanogenic archaea isolated from Taiwan's Chelungpu fault.</title>
        <authorList>
            <person name="Wu S.Y."/>
            <person name="Lai M.C."/>
        </authorList>
    </citation>
    <scope>NUCLEOTIDE SEQUENCE [LARGE SCALE GENOMIC DNA]</scope>
    <source>
        <strain evidence="9 10">St545Mb</strain>
    </source>
</reference>
<evidence type="ECO:0000256" key="7">
    <source>
        <dbReference type="ARBA" id="ARBA00023061"/>
    </source>
</evidence>
<dbReference type="EMBL" id="JTEO01000005">
    <property type="protein sequence ID" value="MCQ6963303.1"/>
    <property type="molecule type" value="Genomic_DNA"/>
</dbReference>
<name>A0AAE3HC12_9EURY</name>
<dbReference type="EC" id="4.1.1.5" evidence="4"/>
<dbReference type="Gene3D" id="3.30.1330.80">
    <property type="entry name" value="Hypothetical protein, similar to alpha- acetolactate decarboxylase, domain 2"/>
    <property type="match status" value="2"/>
</dbReference>
<dbReference type="PROSITE" id="PS51257">
    <property type="entry name" value="PROKAR_LIPOPROTEIN"/>
    <property type="match status" value="1"/>
</dbReference>
<proteinExistence type="inferred from homology"/>
<dbReference type="PANTHER" id="PTHR35524">
    <property type="entry name" value="ALPHA-ACETOLACTATE DECARBOXYLASE"/>
    <property type="match status" value="1"/>
</dbReference>
<dbReference type="SUPFAM" id="SSF117856">
    <property type="entry name" value="AF0104/ALDC/Ptd012-like"/>
    <property type="match status" value="1"/>
</dbReference>
<dbReference type="PANTHER" id="PTHR35524:SF1">
    <property type="entry name" value="ALPHA-ACETOLACTATE DECARBOXYLASE"/>
    <property type="match status" value="1"/>
</dbReference>